<keyword evidence="3" id="KW-1185">Reference proteome</keyword>
<evidence type="ECO:0000313" key="3">
    <source>
        <dbReference type="Proteomes" id="UP001183390"/>
    </source>
</evidence>
<comment type="caution">
    <text evidence="2">The sequence shown here is derived from an EMBL/GenBank/DDBJ whole genome shotgun (WGS) entry which is preliminary data.</text>
</comment>
<reference evidence="3" key="1">
    <citation type="submission" date="2023-07" db="EMBL/GenBank/DDBJ databases">
        <title>30 novel species of actinomycetes from the DSMZ collection.</title>
        <authorList>
            <person name="Nouioui I."/>
        </authorList>
    </citation>
    <scope>NUCLEOTIDE SEQUENCE [LARGE SCALE GENOMIC DNA]</scope>
    <source>
        <strain evidence="3">DSM 44743</strain>
    </source>
</reference>
<sequence length="313" mass="34304">MLYPLIGAWALLWPLLVLTATGVLLVRARPRLLDIGGRAVGEIAGVGTGLDAAPAPPARPRDGGRIRTIALPSALDDYDLHFSAVVHWRWSSTVDLRLRDPMGPAVLAVVTRAAELVRETDPSDEGMAECELAARLAFEHAVLGSGIVVWADEVELRLSDADAGRLRRTADLRKDRALREATRVAEDDLVEIPVPVARPRRDTGLHDDPLPDDPHDLHIVDDPDPALVGPGSDVDGEGYESYWWPAEDEDDHDRAEQDVQVAILRGMIDSLAEGPERDSFLRDQVRVLERSGFDEVARRIRAGHPEPADTDDP</sequence>
<gene>
    <name evidence="2" type="ORF">RM479_03965</name>
</gene>
<name>A0ABU2M6D2_9ACTN</name>
<keyword evidence="1" id="KW-0472">Membrane</keyword>
<accession>A0ABU2M6D2</accession>
<feature type="transmembrane region" description="Helical" evidence="1">
    <location>
        <begin position="6"/>
        <end position="26"/>
    </location>
</feature>
<keyword evidence="1" id="KW-1133">Transmembrane helix</keyword>
<protein>
    <submittedName>
        <fullName evidence="2">Uncharacterized protein</fullName>
    </submittedName>
</protein>
<evidence type="ECO:0000313" key="2">
    <source>
        <dbReference type="EMBL" id="MDT0327561.1"/>
    </source>
</evidence>
<evidence type="ECO:0000256" key="1">
    <source>
        <dbReference type="SAM" id="Phobius"/>
    </source>
</evidence>
<dbReference type="Proteomes" id="UP001183390">
    <property type="component" value="Unassembled WGS sequence"/>
</dbReference>
<dbReference type="EMBL" id="JAVREP010000001">
    <property type="protein sequence ID" value="MDT0327561.1"/>
    <property type="molecule type" value="Genomic_DNA"/>
</dbReference>
<dbReference type="RefSeq" id="WP_311510318.1">
    <property type="nucleotide sequence ID" value="NZ_JAVREP010000001.1"/>
</dbReference>
<keyword evidence="1" id="KW-0812">Transmembrane</keyword>
<proteinExistence type="predicted"/>
<organism evidence="2 3">
    <name type="scientific">Nocardiopsis lambiniae</name>
    <dbReference type="NCBI Taxonomy" id="3075539"/>
    <lineage>
        <taxon>Bacteria</taxon>
        <taxon>Bacillati</taxon>
        <taxon>Actinomycetota</taxon>
        <taxon>Actinomycetes</taxon>
        <taxon>Streptosporangiales</taxon>
        <taxon>Nocardiopsidaceae</taxon>
        <taxon>Nocardiopsis</taxon>
    </lineage>
</organism>